<keyword evidence="4" id="KW-1185">Reference proteome</keyword>
<dbReference type="InterPro" id="IPR025489">
    <property type="entry name" value="DUF4381"/>
</dbReference>
<dbReference type="OrthoDB" id="6398942at2"/>
<keyword evidence="2" id="KW-0472">Membrane</keyword>
<keyword evidence="2" id="KW-1133">Transmembrane helix</keyword>
<dbReference type="RefSeq" id="WP_006711538.1">
    <property type="nucleotide sequence ID" value="NZ_AFWF01000086.1"/>
</dbReference>
<evidence type="ECO:0000256" key="2">
    <source>
        <dbReference type="SAM" id="Phobius"/>
    </source>
</evidence>
<feature type="transmembrane region" description="Helical" evidence="2">
    <location>
        <begin position="32"/>
        <end position="50"/>
    </location>
</feature>
<sequence>MSDPHTPPSTYILRNLHDVTVPESVSWLPQTLGWKILFATGVIAGLYFLWRTARWWWRNRYRKEALIALERVSIANPQAGHQIYAILKIVLNHLSRHYRQQFGLPLLKSLDDLSPIDARFASKLGKKWLHSLVDPKTQLTEKERATLLNDASEWLKRHHNQGQLTKKSSTTQRRKIPRGKDD</sequence>
<dbReference type="EMBL" id="AFWF01000086">
    <property type="protein sequence ID" value="EGU43385.1"/>
    <property type="molecule type" value="Genomic_DNA"/>
</dbReference>
<accession>F9S0B5</accession>
<protein>
    <recommendedName>
        <fullName evidence="5">DUF4381 domain-containing protein</fullName>
    </recommendedName>
</protein>
<name>F9S0B5_9VIBR</name>
<feature type="region of interest" description="Disordered" evidence="1">
    <location>
        <begin position="158"/>
        <end position="182"/>
    </location>
</feature>
<dbReference type="Proteomes" id="UP000004605">
    <property type="component" value="Unassembled WGS sequence"/>
</dbReference>
<comment type="caution">
    <text evidence="3">The sequence shown here is derived from an EMBL/GenBank/DDBJ whole genome shotgun (WGS) entry which is preliminary data.</text>
</comment>
<reference evidence="3 4" key="1">
    <citation type="journal article" date="2012" name="Int. J. Syst. Evol. Microbiol.">
        <title>Vibrio caribbeanicus sp. nov., isolated from the marine sponge Scleritoderma cyanea.</title>
        <authorList>
            <person name="Hoffmann M."/>
            <person name="Monday S.R."/>
            <person name="Allard M.W."/>
            <person name="Strain E.A."/>
            <person name="Whittaker P."/>
            <person name="Naum M."/>
            <person name="McCarthy P.J."/>
            <person name="Lopez J.V."/>
            <person name="Fischer M."/>
            <person name="Brown E.W."/>
        </authorList>
    </citation>
    <scope>NUCLEOTIDE SEQUENCE [LARGE SCALE GENOMIC DNA]</scope>
    <source>
        <strain evidence="3 4">ATCC 700023</strain>
    </source>
</reference>
<keyword evidence="2" id="KW-0812">Transmembrane</keyword>
<evidence type="ECO:0000313" key="3">
    <source>
        <dbReference type="EMBL" id="EGU43385.1"/>
    </source>
</evidence>
<evidence type="ECO:0000313" key="4">
    <source>
        <dbReference type="Proteomes" id="UP000004605"/>
    </source>
</evidence>
<feature type="compositionally biased region" description="Basic residues" evidence="1">
    <location>
        <begin position="172"/>
        <end position="182"/>
    </location>
</feature>
<gene>
    <name evidence="3" type="ORF">VII00023_16175</name>
</gene>
<proteinExistence type="predicted"/>
<organism evidence="3 4">
    <name type="scientific">Vibrio ichthyoenteri ATCC 700023</name>
    <dbReference type="NCBI Taxonomy" id="870968"/>
    <lineage>
        <taxon>Bacteria</taxon>
        <taxon>Pseudomonadati</taxon>
        <taxon>Pseudomonadota</taxon>
        <taxon>Gammaproteobacteria</taxon>
        <taxon>Vibrionales</taxon>
        <taxon>Vibrionaceae</taxon>
        <taxon>Vibrio</taxon>
    </lineage>
</organism>
<dbReference type="Pfam" id="PF14316">
    <property type="entry name" value="DUF4381"/>
    <property type="match status" value="1"/>
</dbReference>
<evidence type="ECO:0000256" key="1">
    <source>
        <dbReference type="SAM" id="MobiDB-lite"/>
    </source>
</evidence>
<evidence type="ECO:0008006" key="5">
    <source>
        <dbReference type="Google" id="ProtNLM"/>
    </source>
</evidence>
<feature type="compositionally biased region" description="Polar residues" evidence="1">
    <location>
        <begin position="161"/>
        <end position="171"/>
    </location>
</feature>
<dbReference type="AlphaFoldDB" id="F9S0B5"/>